<comment type="caution">
    <text evidence="1">The sequence shown here is derived from an EMBL/GenBank/DDBJ whole genome shotgun (WGS) entry which is preliminary data.</text>
</comment>
<accession>A0ACC3ZBP5</accession>
<dbReference type="Proteomes" id="UP000805649">
    <property type="component" value="Unassembled WGS sequence"/>
</dbReference>
<evidence type="ECO:0000313" key="1">
    <source>
        <dbReference type="EMBL" id="KAL0941499.1"/>
    </source>
</evidence>
<dbReference type="EMBL" id="VUJX02000002">
    <property type="protein sequence ID" value="KAL0941499.1"/>
    <property type="molecule type" value="Genomic_DNA"/>
</dbReference>
<gene>
    <name evidence="1" type="ORF">CTRU02_204262</name>
</gene>
<proteinExistence type="predicted"/>
<evidence type="ECO:0000313" key="2">
    <source>
        <dbReference type="Proteomes" id="UP000805649"/>
    </source>
</evidence>
<protein>
    <submittedName>
        <fullName evidence="1">Uncharacterized protein</fullName>
    </submittedName>
</protein>
<reference evidence="1 2" key="1">
    <citation type="journal article" date="2020" name="Phytopathology">
        <title>Genome Sequence Resources of Colletotrichum truncatum, C. plurivorum, C. musicola, and C. sojae: Four Species Pathogenic to Soybean (Glycine max).</title>
        <authorList>
            <person name="Rogerio F."/>
            <person name="Boufleur T.R."/>
            <person name="Ciampi-Guillardi M."/>
            <person name="Sukno S.A."/>
            <person name="Thon M.R."/>
            <person name="Massola Junior N.S."/>
            <person name="Baroncelli R."/>
        </authorList>
    </citation>
    <scope>NUCLEOTIDE SEQUENCE [LARGE SCALE GENOMIC DNA]</scope>
    <source>
        <strain evidence="1 2">CMES1059</strain>
    </source>
</reference>
<keyword evidence="2" id="KW-1185">Reference proteome</keyword>
<organism evidence="1 2">
    <name type="scientific">Colletotrichum truncatum</name>
    <name type="common">Anthracnose fungus</name>
    <name type="synonym">Colletotrichum capsici</name>
    <dbReference type="NCBI Taxonomy" id="5467"/>
    <lineage>
        <taxon>Eukaryota</taxon>
        <taxon>Fungi</taxon>
        <taxon>Dikarya</taxon>
        <taxon>Ascomycota</taxon>
        <taxon>Pezizomycotina</taxon>
        <taxon>Sordariomycetes</taxon>
        <taxon>Hypocreomycetidae</taxon>
        <taxon>Glomerellales</taxon>
        <taxon>Glomerellaceae</taxon>
        <taxon>Colletotrichum</taxon>
        <taxon>Colletotrichum truncatum species complex</taxon>
    </lineage>
</organism>
<name>A0ACC3ZBP5_COLTU</name>
<sequence>MWSFPALLALSSIAINTAASQGVTLTWRTATITQCYAYVFETTSLCNGGCAKPTVYQPSYPGGPIGVCIDAPRCHSCGCNACAQTVAYTTAYDAFCSTGLTKQLYAVTETYSGVSAKPTVASTDVPFGFTADVQTCTTCGDKPITATITRPMSDVAYITGLSEPFPAPIGAKPYQIDIQPPVVSASGQAPGPGPFYRKCASVATNTSPILTPL</sequence>